<reference evidence="1 2" key="1">
    <citation type="submission" date="2018-11" db="EMBL/GenBank/DDBJ databases">
        <authorList>
            <consortium name="Pathogen Informatics"/>
        </authorList>
    </citation>
    <scope>NUCLEOTIDE SEQUENCE [LARGE SCALE GENOMIC DNA]</scope>
    <source>
        <strain>Denwood</strain>
        <strain evidence="2">Zambia</strain>
    </source>
</reference>
<organism evidence="1 2">
    <name type="scientific">Schistosoma mattheei</name>
    <dbReference type="NCBI Taxonomy" id="31246"/>
    <lineage>
        <taxon>Eukaryota</taxon>
        <taxon>Metazoa</taxon>
        <taxon>Spiralia</taxon>
        <taxon>Lophotrochozoa</taxon>
        <taxon>Platyhelminthes</taxon>
        <taxon>Trematoda</taxon>
        <taxon>Digenea</taxon>
        <taxon>Strigeidida</taxon>
        <taxon>Schistosomatoidea</taxon>
        <taxon>Schistosomatidae</taxon>
        <taxon>Schistosoma</taxon>
    </lineage>
</organism>
<name>A0A183PYG7_9TREM</name>
<evidence type="ECO:0000313" key="1">
    <source>
        <dbReference type="EMBL" id="VDP79738.1"/>
    </source>
</evidence>
<dbReference type="PANTHER" id="PTHR21301">
    <property type="entry name" value="REVERSE TRANSCRIPTASE"/>
    <property type="match status" value="1"/>
</dbReference>
<dbReference type="AlphaFoldDB" id="A0A183PYG7"/>
<dbReference type="Proteomes" id="UP000269396">
    <property type="component" value="Unassembled WGS sequence"/>
</dbReference>
<proteinExistence type="predicted"/>
<evidence type="ECO:0000313" key="2">
    <source>
        <dbReference type="Proteomes" id="UP000269396"/>
    </source>
</evidence>
<dbReference type="EMBL" id="UZAL01042244">
    <property type="protein sequence ID" value="VDP79738.1"/>
    <property type="molecule type" value="Genomic_DNA"/>
</dbReference>
<gene>
    <name evidence="1" type="ORF">SMTD_LOCUS19403</name>
</gene>
<dbReference type="PANTHER" id="PTHR21301:SF11">
    <property type="entry name" value="GIY-YIG DOMAIN-CONTAINING PROTEIN"/>
    <property type="match status" value="1"/>
</dbReference>
<keyword evidence="2" id="KW-1185">Reference proteome</keyword>
<protein>
    <submittedName>
        <fullName evidence="1">Uncharacterized protein</fullName>
    </submittedName>
</protein>
<sequence>MLYPKSCNPYRVYGLPKIHKNNTPLRPVVDFTNSATYNLAKYLAKILKACEKLISHEITNSMEYKNFIDTIDIEEDEIMASFDVFSLLTNVLINRAFDIINDCLESDSDLNLRCLIDPSEDTKCIKLCLRSILFTFRGELYRQK</sequence>
<dbReference type="STRING" id="31246.A0A183PYG7"/>
<accession>A0A183PYG7</accession>